<organism evidence="2 3">
    <name type="scientific">Collinsella aerofaciens (strain ATCC 25986 / DSM 3979 / JCM 10188 / KCTC 3647 / NCTC 11838 / VPI 1003)</name>
    <dbReference type="NCBI Taxonomy" id="411903"/>
    <lineage>
        <taxon>Bacteria</taxon>
        <taxon>Bacillati</taxon>
        <taxon>Actinomycetota</taxon>
        <taxon>Coriobacteriia</taxon>
        <taxon>Coriobacteriales</taxon>
        <taxon>Coriobacteriaceae</taxon>
        <taxon>Collinsella</taxon>
    </lineage>
</organism>
<gene>
    <name evidence="2" type="ORF">COLAER_00392</name>
</gene>
<comment type="caution">
    <text evidence="2">The sequence shown here is derived from an EMBL/GenBank/DDBJ whole genome shotgun (WGS) entry which is preliminary data.</text>
</comment>
<feature type="region of interest" description="Disordered" evidence="1">
    <location>
        <begin position="151"/>
        <end position="294"/>
    </location>
</feature>
<feature type="compositionally biased region" description="Basic and acidic residues" evidence="1">
    <location>
        <begin position="209"/>
        <end position="224"/>
    </location>
</feature>
<feature type="compositionally biased region" description="Basic residues" evidence="1">
    <location>
        <begin position="281"/>
        <end position="294"/>
    </location>
</feature>
<proteinExistence type="predicted"/>
<reference evidence="2 3" key="1">
    <citation type="submission" date="2007-01" db="EMBL/GenBank/DDBJ databases">
        <title>Draft genome sequence of Collinsella aerofaciens (ATCC 25986).</title>
        <authorList>
            <person name="Sudarsanam P."/>
            <person name="Ley R."/>
            <person name="Guruge J."/>
            <person name="Turnbaugh P.J."/>
            <person name="Mahowald M."/>
            <person name="Liep D."/>
            <person name="Gordon J."/>
        </authorList>
    </citation>
    <scope>NUCLEOTIDE SEQUENCE [LARGE SCALE GENOMIC DNA]</scope>
    <source>
        <strain evidence="3">ATCC 25986 / DSM 3979 / JCM 10188 / KCTC 3647 / NCTC 11838 / VPI 1003</strain>
    </source>
</reference>
<feature type="region of interest" description="Disordered" evidence="1">
    <location>
        <begin position="122"/>
        <end position="141"/>
    </location>
</feature>
<dbReference type="EMBL" id="AAVN02000001">
    <property type="protein sequence ID" value="EBA40720.1"/>
    <property type="molecule type" value="Genomic_DNA"/>
</dbReference>
<accession>A4E7K9</accession>
<feature type="compositionally biased region" description="Basic and acidic residues" evidence="1">
    <location>
        <begin position="268"/>
        <end position="280"/>
    </location>
</feature>
<sequence length="294" mass="31140">MMIVSMDTFHSHWGRSLMTSRLRTSPKASRLGQSLVVKHGDGFTRGPRLAQERGAKRTWVRERRMNAKMGWLVKPSGLVEPKSLLDGQVEGADQNGVKDGGHGNDGQHGGGELAYHAEHGHLDDHEDDAGDKGGQEGCNNGDGGLDLTVLAGGVDDAGHEHGGDALGGKIDERRSGGDLDHGSRDEANDERLTDVGANDQNGEAEGRDDELGADHTARNARDCLADGEVEDEAGGEQDGEQDEGTDIEFAAVGGLDGAGLGGGGGVLRHGENPFKKGSVREKRRRVMRMRSGSR</sequence>
<feature type="compositionally biased region" description="Gly residues" evidence="1">
    <location>
        <begin position="254"/>
        <end position="267"/>
    </location>
</feature>
<feature type="compositionally biased region" description="Gly residues" evidence="1">
    <location>
        <begin position="103"/>
        <end position="112"/>
    </location>
</feature>
<feature type="compositionally biased region" description="Basic and acidic residues" evidence="1">
    <location>
        <begin position="122"/>
        <end position="134"/>
    </location>
</feature>
<dbReference type="AlphaFoldDB" id="A4E7K9"/>
<evidence type="ECO:0000256" key="1">
    <source>
        <dbReference type="SAM" id="MobiDB-lite"/>
    </source>
</evidence>
<feature type="compositionally biased region" description="Basic and acidic residues" evidence="1">
    <location>
        <begin position="156"/>
        <end position="193"/>
    </location>
</feature>
<evidence type="ECO:0000313" key="2">
    <source>
        <dbReference type="EMBL" id="EBA40720.1"/>
    </source>
</evidence>
<feature type="region of interest" description="Disordered" evidence="1">
    <location>
        <begin position="90"/>
        <end position="113"/>
    </location>
</feature>
<evidence type="ECO:0000313" key="3">
    <source>
        <dbReference type="Proteomes" id="UP000002979"/>
    </source>
</evidence>
<name>A4E7K9_COLAA</name>
<dbReference type="Proteomes" id="UP000002979">
    <property type="component" value="Unassembled WGS sequence"/>
</dbReference>
<protein>
    <submittedName>
        <fullName evidence="2">Uncharacterized protein</fullName>
    </submittedName>
</protein>
<feature type="compositionally biased region" description="Acidic residues" evidence="1">
    <location>
        <begin position="225"/>
        <end position="246"/>
    </location>
</feature>
<reference evidence="2 3" key="2">
    <citation type="submission" date="2007-04" db="EMBL/GenBank/DDBJ databases">
        <authorList>
            <person name="Fulton L."/>
            <person name="Clifton S."/>
            <person name="Fulton B."/>
            <person name="Xu J."/>
            <person name="Minx P."/>
            <person name="Mardis E.R."/>
            <person name="Wilson R.K."/>
        </authorList>
    </citation>
    <scope>NUCLEOTIDE SEQUENCE [LARGE SCALE GENOMIC DNA]</scope>
    <source>
        <strain evidence="3">ATCC 25986 / DSM 3979 / JCM 10188 / KCTC 3647 / NCTC 11838 / VPI 1003</strain>
    </source>
</reference>